<dbReference type="EMBL" id="SDMP01000013">
    <property type="protein sequence ID" value="RYR20960.1"/>
    <property type="molecule type" value="Genomic_DNA"/>
</dbReference>
<name>A0A445A3D9_ARAHY</name>
<dbReference type="Gene3D" id="2.40.330.10">
    <property type="entry name" value="DNA-binding pseudobarrel domain"/>
    <property type="match status" value="2"/>
</dbReference>
<evidence type="ECO:0000256" key="4">
    <source>
        <dbReference type="ARBA" id="ARBA00023163"/>
    </source>
</evidence>
<evidence type="ECO:0000259" key="7">
    <source>
        <dbReference type="PROSITE" id="PS50863"/>
    </source>
</evidence>
<reference evidence="8 9" key="1">
    <citation type="submission" date="2019-01" db="EMBL/GenBank/DDBJ databases">
        <title>Sequencing of cultivated peanut Arachis hypogaea provides insights into genome evolution and oil improvement.</title>
        <authorList>
            <person name="Chen X."/>
        </authorList>
    </citation>
    <scope>NUCLEOTIDE SEQUENCE [LARGE SCALE GENOMIC DNA]</scope>
    <source>
        <strain evidence="9">cv. Fuhuasheng</strain>
        <tissue evidence="8">Leaves</tissue>
    </source>
</reference>
<dbReference type="SUPFAM" id="SSF101936">
    <property type="entry name" value="DNA-binding pseudobarrel domain"/>
    <property type="match status" value="1"/>
</dbReference>
<keyword evidence="2" id="KW-0805">Transcription regulation</keyword>
<evidence type="ECO:0000256" key="6">
    <source>
        <dbReference type="SAM" id="MobiDB-lite"/>
    </source>
</evidence>
<accession>A0A445A3D9</accession>
<keyword evidence="9" id="KW-1185">Reference proteome</keyword>
<keyword evidence="5" id="KW-0539">Nucleus</keyword>
<dbReference type="GO" id="GO:0005634">
    <property type="term" value="C:nucleus"/>
    <property type="evidence" value="ECO:0007669"/>
    <property type="project" value="UniProtKB-SubCell"/>
</dbReference>
<dbReference type="InterPro" id="IPR015300">
    <property type="entry name" value="DNA-bd_pseudobarrel_sf"/>
</dbReference>
<feature type="compositionally biased region" description="Basic residues" evidence="6">
    <location>
        <begin position="174"/>
        <end position="188"/>
    </location>
</feature>
<feature type="region of interest" description="Disordered" evidence="6">
    <location>
        <begin position="158"/>
        <end position="188"/>
    </location>
</feature>
<organism evidence="8 9">
    <name type="scientific">Arachis hypogaea</name>
    <name type="common">Peanut</name>
    <dbReference type="NCBI Taxonomy" id="3818"/>
    <lineage>
        <taxon>Eukaryota</taxon>
        <taxon>Viridiplantae</taxon>
        <taxon>Streptophyta</taxon>
        <taxon>Embryophyta</taxon>
        <taxon>Tracheophyta</taxon>
        <taxon>Spermatophyta</taxon>
        <taxon>Magnoliopsida</taxon>
        <taxon>eudicotyledons</taxon>
        <taxon>Gunneridae</taxon>
        <taxon>Pentapetalae</taxon>
        <taxon>rosids</taxon>
        <taxon>fabids</taxon>
        <taxon>Fabales</taxon>
        <taxon>Fabaceae</taxon>
        <taxon>Papilionoideae</taxon>
        <taxon>50 kb inversion clade</taxon>
        <taxon>dalbergioids sensu lato</taxon>
        <taxon>Dalbergieae</taxon>
        <taxon>Pterocarpus clade</taxon>
        <taxon>Arachis</taxon>
    </lineage>
</organism>
<feature type="domain" description="TF-B3" evidence="7">
    <location>
        <begin position="61"/>
        <end position="153"/>
    </location>
</feature>
<dbReference type="Proteomes" id="UP000289738">
    <property type="component" value="Chromosome B03"/>
</dbReference>
<dbReference type="InterPro" id="IPR003340">
    <property type="entry name" value="B3_DNA-bd"/>
</dbReference>
<protein>
    <recommendedName>
        <fullName evidence="7">TF-B3 domain-containing protein</fullName>
    </recommendedName>
</protein>
<dbReference type="PANTHER" id="PTHR31920:SF132">
    <property type="entry name" value="TF-B3 DOMAIN-CONTAINING PROTEIN"/>
    <property type="match status" value="1"/>
</dbReference>
<dbReference type="AlphaFoldDB" id="A0A445A3D9"/>
<keyword evidence="4" id="KW-0804">Transcription</keyword>
<dbReference type="InterPro" id="IPR050655">
    <property type="entry name" value="Plant_B3_domain"/>
</dbReference>
<evidence type="ECO:0000256" key="2">
    <source>
        <dbReference type="ARBA" id="ARBA00023015"/>
    </source>
</evidence>
<evidence type="ECO:0000256" key="3">
    <source>
        <dbReference type="ARBA" id="ARBA00023125"/>
    </source>
</evidence>
<keyword evidence="3" id="KW-0238">DNA-binding</keyword>
<evidence type="ECO:0000256" key="5">
    <source>
        <dbReference type="ARBA" id="ARBA00023242"/>
    </source>
</evidence>
<evidence type="ECO:0000313" key="9">
    <source>
        <dbReference type="Proteomes" id="UP000289738"/>
    </source>
</evidence>
<dbReference type="PANTHER" id="PTHR31920">
    <property type="entry name" value="B3 DOMAIN-CONTAINING"/>
    <property type="match status" value="1"/>
</dbReference>
<proteinExistence type="predicted"/>
<sequence>MKAEGTFFQALHLVIHRRHPLVSHAIHSVRVLVPQNIPFFVCVGALTNKWPKLPPKVIDCLRVIKAAGEPSRPMRLPLPNGLLPKDSNHLYVTVADGSNHTYKIACSPRGWKEITLGRGWQRFYHENKLQPSNILLFKHKGRDDFSVRIFQSPGVERTYDTSCDDSGTVTPPRVPRKRTPATQAPRRRSGCINVPRSAAAAEVEQTFQSDHPFFIMHITKRLLGIHFLPNVPHFGDDVNDDVMVTLRLGEISVRAVYRRYVGQRRRNCGSISQGWAEFLRKCNITVPKLAVFEISSTQPDVELLVQFVDFE</sequence>
<dbReference type="GO" id="GO:0003677">
    <property type="term" value="F:DNA binding"/>
    <property type="evidence" value="ECO:0007669"/>
    <property type="project" value="UniProtKB-KW"/>
</dbReference>
<evidence type="ECO:0000313" key="8">
    <source>
        <dbReference type="EMBL" id="RYR20960.1"/>
    </source>
</evidence>
<comment type="caution">
    <text evidence="8">The sequence shown here is derived from an EMBL/GenBank/DDBJ whole genome shotgun (WGS) entry which is preliminary data.</text>
</comment>
<comment type="subcellular location">
    <subcellularLocation>
        <location evidence="1">Nucleus</location>
    </subcellularLocation>
</comment>
<evidence type="ECO:0000256" key="1">
    <source>
        <dbReference type="ARBA" id="ARBA00004123"/>
    </source>
</evidence>
<dbReference type="PROSITE" id="PS50863">
    <property type="entry name" value="B3"/>
    <property type="match status" value="1"/>
</dbReference>
<gene>
    <name evidence="8" type="ORF">Ahy_B03g066187</name>
</gene>